<dbReference type="InterPro" id="IPR010998">
    <property type="entry name" value="Integrase_recombinase_N"/>
</dbReference>
<evidence type="ECO:0000313" key="2">
    <source>
        <dbReference type="EMBL" id="OSJ33726.1"/>
    </source>
</evidence>
<organism evidence="2 3">
    <name type="scientific">Bradyrhizobium japonicum</name>
    <dbReference type="NCBI Taxonomy" id="375"/>
    <lineage>
        <taxon>Bacteria</taxon>
        <taxon>Pseudomonadati</taxon>
        <taxon>Pseudomonadota</taxon>
        <taxon>Alphaproteobacteria</taxon>
        <taxon>Hyphomicrobiales</taxon>
        <taxon>Nitrobacteraceae</taxon>
        <taxon>Bradyrhizobium</taxon>
    </lineage>
</organism>
<dbReference type="EMBL" id="NAFL01000239">
    <property type="protein sequence ID" value="OSJ33726.1"/>
    <property type="molecule type" value="Genomic_DNA"/>
</dbReference>
<keyword evidence="1" id="KW-0238">DNA-binding</keyword>
<evidence type="ECO:0000313" key="3">
    <source>
        <dbReference type="Proteomes" id="UP000193335"/>
    </source>
</evidence>
<dbReference type="Proteomes" id="UP000193335">
    <property type="component" value="Unassembled WGS sequence"/>
</dbReference>
<sequence>MPVTYSRSGWPALGNIKLKHYVVRKGKHGYWLPTAKMRAMGFGIVSCGHDGPDAWAIAKDWEERYQRARKGLEKAPARVYPTGSVGDGFERFRRSNEWKSKPPRTREDWDRGWKYIYPVFGDVDPKTVTFEMLDRWYGRLKATKGDGEAGRALKIWRALYNVLAGMKLCTPEADPSQIIRKTGVPGRTETWSEGEVVRLVKEGWRTGYRGLACIIAIAWDTGFAPVDARTLTPAQAVTSGTDMAFTSDRAKTGEPAIGTLTARSQRLVEAYVAELDYDLHDDAPIFRTKGFKPTGKGGRPRLPVPYTKDSLIDDFADLRRSVFGRGEMRRLMDMRRTGAVEANAGGASVETIAAKMANSIDQNRKLQKTYMPVNIAAVRAADEARRIGRRLLGSEQNKLRKLKLGGGES</sequence>
<dbReference type="GO" id="GO:0003677">
    <property type="term" value="F:DNA binding"/>
    <property type="evidence" value="ECO:0007669"/>
    <property type="project" value="UniProtKB-KW"/>
</dbReference>
<comment type="caution">
    <text evidence="2">The sequence shown here is derived from an EMBL/GenBank/DDBJ whole genome shotgun (WGS) entry which is preliminary data.</text>
</comment>
<accession>A0A1Y2JSF4</accession>
<proteinExistence type="predicted"/>
<dbReference type="Gene3D" id="1.10.150.130">
    <property type="match status" value="1"/>
</dbReference>
<dbReference type="AlphaFoldDB" id="A0A1Y2JSF4"/>
<protein>
    <recommendedName>
        <fullName evidence="4">Integrase</fullName>
    </recommendedName>
</protein>
<reference evidence="2 3" key="1">
    <citation type="submission" date="2017-03" db="EMBL/GenBank/DDBJ databases">
        <title>Whole genome sequences of fourteen strains of Bradyrhizobium canariense and one strain of Bradyrhizobium japonicum isolated from Lupinus (Papilionoideae: Genisteae) species in Algeria.</title>
        <authorList>
            <person name="Crovadore J."/>
            <person name="Chekireb D."/>
            <person name="Brachmann A."/>
            <person name="Chablais R."/>
            <person name="Cochard B."/>
            <person name="Lefort F."/>
        </authorList>
    </citation>
    <scope>NUCLEOTIDE SEQUENCE [LARGE SCALE GENOMIC DNA]</scope>
    <source>
        <strain evidence="2 3">UBMA197</strain>
    </source>
</reference>
<gene>
    <name evidence="2" type="ORF">BSZ19_14935</name>
</gene>
<name>A0A1Y2JSF4_BRAJP</name>
<dbReference type="InterPro" id="IPR011010">
    <property type="entry name" value="DNA_brk_join_enz"/>
</dbReference>
<evidence type="ECO:0000256" key="1">
    <source>
        <dbReference type="ARBA" id="ARBA00023125"/>
    </source>
</evidence>
<evidence type="ECO:0008006" key="4">
    <source>
        <dbReference type="Google" id="ProtNLM"/>
    </source>
</evidence>
<dbReference type="SUPFAM" id="SSF56349">
    <property type="entry name" value="DNA breaking-rejoining enzymes"/>
    <property type="match status" value="1"/>
</dbReference>